<sequence length="68" mass="7375">MKAFPFDHGMQPLRIAKIIDVGCGALLDILAHSPCLLPLEFSFQSLKEAFRDNMVTAVSFSAHGNGKA</sequence>
<dbReference type="PATRIC" id="fig|178901.14.peg.2538"/>
<protein>
    <submittedName>
        <fullName evidence="1">Uncharacterized protein</fullName>
    </submittedName>
</protein>
<name>A0A149UNL8_9PROT</name>
<dbReference type="AlphaFoldDB" id="A0A149UNL8"/>
<evidence type="ECO:0000313" key="1">
    <source>
        <dbReference type="EMBL" id="KXV69488.1"/>
    </source>
</evidence>
<comment type="caution">
    <text evidence="1">The sequence shown here is derived from an EMBL/GenBank/DDBJ whole genome shotgun (WGS) entry which is preliminary data.</text>
</comment>
<proteinExistence type="predicted"/>
<dbReference type="RefSeq" id="WP_061500439.1">
    <property type="nucleotide sequence ID" value="NZ_LHZX01000280.1"/>
</dbReference>
<organism evidence="1 2">
    <name type="scientific">Acetobacter malorum</name>
    <dbReference type="NCBI Taxonomy" id="178901"/>
    <lineage>
        <taxon>Bacteria</taxon>
        <taxon>Pseudomonadati</taxon>
        <taxon>Pseudomonadota</taxon>
        <taxon>Alphaproteobacteria</taxon>
        <taxon>Acetobacterales</taxon>
        <taxon>Acetobacteraceae</taxon>
        <taxon>Acetobacter</taxon>
    </lineage>
</organism>
<reference evidence="1 2" key="1">
    <citation type="submission" date="2015-06" db="EMBL/GenBank/DDBJ databases">
        <title>Improved classification and identification of acetic acid bacteria using matrix-assisted laser desorption/ionization time-of-flight mass spectrometry; Gluconobacter nephelii and Gluconobacter uchimurae are later heterotypic synonyms of Gluconobacter japonicus and Gluconobacter oxydans, respectively.</title>
        <authorList>
            <person name="Li L."/>
            <person name="Cleenwerck I."/>
            <person name="De Vuyst L."/>
            <person name="Vandamme P."/>
        </authorList>
    </citation>
    <scope>NUCLEOTIDE SEQUENCE [LARGE SCALE GENOMIC DNA]</scope>
    <source>
        <strain evidence="1 2">LMG 1699</strain>
    </source>
</reference>
<gene>
    <name evidence="1" type="ORF">AD951_06365</name>
</gene>
<accession>A0A149UNL8</accession>
<dbReference type="EMBL" id="LHZX01000280">
    <property type="protein sequence ID" value="KXV69488.1"/>
    <property type="molecule type" value="Genomic_DNA"/>
</dbReference>
<dbReference type="Proteomes" id="UP000075377">
    <property type="component" value="Unassembled WGS sequence"/>
</dbReference>
<evidence type="ECO:0000313" key="2">
    <source>
        <dbReference type="Proteomes" id="UP000075377"/>
    </source>
</evidence>